<dbReference type="PANTHER" id="PTHR35936">
    <property type="entry name" value="MEMBRANE-BOUND LYTIC MUREIN TRANSGLYCOSYLASE F"/>
    <property type="match status" value="1"/>
</dbReference>
<organism evidence="1 2">
    <name type="scientific">Kiloniella spongiae</name>
    <dbReference type="NCBI Taxonomy" id="1489064"/>
    <lineage>
        <taxon>Bacteria</taxon>
        <taxon>Pseudomonadati</taxon>
        <taxon>Pseudomonadota</taxon>
        <taxon>Alphaproteobacteria</taxon>
        <taxon>Rhodospirillales</taxon>
        <taxon>Kiloniellaceae</taxon>
        <taxon>Kiloniella</taxon>
    </lineage>
</organism>
<dbReference type="PANTHER" id="PTHR35936:SF25">
    <property type="entry name" value="ABC TRANSPORTER SUBSTRATE-BINDING PROTEIN"/>
    <property type="match status" value="1"/>
</dbReference>
<reference evidence="1 2" key="1">
    <citation type="submission" date="2015-03" db="EMBL/GenBank/DDBJ databases">
        <title>Genome Sequence of Kiloniella spongiae MEBiC09566, isolated from a marine sponge.</title>
        <authorList>
            <person name="Shao Z."/>
            <person name="Wang L."/>
            <person name="Li X."/>
        </authorList>
    </citation>
    <scope>NUCLEOTIDE SEQUENCE [LARGE SCALE GENOMIC DNA]</scope>
    <source>
        <strain evidence="1 2">MEBiC09566</strain>
    </source>
</reference>
<keyword evidence="2" id="KW-1185">Reference proteome</keyword>
<dbReference type="SUPFAM" id="SSF53850">
    <property type="entry name" value="Periplasmic binding protein-like II"/>
    <property type="match status" value="1"/>
</dbReference>
<dbReference type="Gene3D" id="3.40.190.10">
    <property type="entry name" value="Periplasmic binding protein-like II"/>
    <property type="match status" value="2"/>
</dbReference>
<sequence>MPPKNPVLKYWKGKGKELLFFCFGIFMVLAATTETQANPKVIKTSIYHFPPFFIVEKNHPRIGLGLDLISAMNDVQSEYKFETVETSPRRRHDMFQKGLYDVSLFDHVNWGWSSENVETTNIYLKGGERYISSNSTQKKTDFFQDISSKKIGAILGYHYRFAKFETDPQKLNKRFDINLVTNQEQIIKQVLANRIEIGVVTETFLKKYLRENRENADRIVISKNYDQEYNFVGIVRKNASISALTLEKIIYAVTTSPKYKWIADKYGIHWHH</sequence>
<dbReference type="STRING" id="1489064.WH96_11615"/>
<evidence type="ECO:0000313" key="2">
    <source>
        <dbReference type="Proteomes" id="UP000035444"/>
    </source>
</evidence>
<protein>
    <submittedName>
        <fullName evidence="1">Uncharacterized protein</fullName>
    </submittedName>
</protein>
<evidence type="ECO:0000313" key="1">
    <source>
        <dbReference type="EMBL" id="KLN60394.1"/>
    </source>
</evidence>
<dbReference type="Proteomes" id="UP000035444">
    <property type="component" value="Unassembled WGS sequence"/>
</dbReference>
<proteinExistence type="predicted"/>
<accession>A0A0H2MD05</accession>
<dbReference type="AlphaFoldDB" id="A0A0H2MD05"/>
<name>A0A0H2MD05_9PROT</name>
<dbReference type="EMBL" id="LAQL01000007">
    <property type="protein sequence ID" value="KLN60394.1"/>
    <property type="molecule type" value="Genomic_DNA"/>
</dbReference>
<gene>
    <name evidence="1" type="ORF">WH96_11615</name>
</gene>
<dbReference type="OrthoDB" id="8747607at2"/>
<comment type="caution">
    <text evidence="1">The sequence shown here is derived from an EMBL/GenBank/DDBJ whole genome shotgun (WGS) entry which is preliminary data.</text>
</comment>